<evidence type="ECO:0000256" key="3">
    <source>
        <dbReference type="ARBA" id="ARBA00022989"/>
    </source>
</evidence>
<feature type="transmembrane region" description="Helical" evidence="5">
    <location>
        <begin position="123"/>
        <end position="142"/>
    </location>
</feature>
<evidence type="ECO:0000313" key="8">
    <source>
        <dbReference type="Proteomes" id="UP000199041"/>
    </source>
</evidence>
<name>A0A1H4CCH0_9BACT</name>
<dbReference type="RefSeq" id="WP_091400958.1">
    <property type="nucleotide sequence ID" value="NZ_FNQY01000030.1"/>
</dbReference>
<feature type="transmembrane region" description="Helical" evidence="5">
    <location>
        <begin position="266"/>
        <end position="287"/>
    </location>
</feature>
<evidence type="ECO:0000256" key="1">
    <source>
        <dbReference type="ARBA" id="ARBA00004141"/>
    </source>
</evidence>
<accession>A0A1H4CCH0</accession>
<feature type="transmembrane region" description="Helical" evidence="5">
    <location>
        <begin position="397"/>
        <end position="430"/>
    </location>
</feature>
<feature type="transmembrane region" description="Helical" evidence="5">
    <location>
        <begin position="50"/>
        <end position="72"/>
    </location>
</feature>
<dbReference type="OrthoDB" id="9769739at2"/>
<gene>
    <name evidence="7" type="ORF">SAMN05192529_13027</name>
</gene>
<feature type="transmembrane region" description="Helical" evidence="5">
    <location>
        <begin position="177"/>
        <end position="195"/>
    </location>
</feature>
<keyword evidence="8" id="KW-1185">Reference proteome</keyword>
<feature type="transmembrane region" description="Helical" evidence="5">
    <location>
        <begin position="92"/>
        <end position="111"/>
    </location>
</feature>
<keyword evidence="3 5" id="KW-1133">Transmembrane helix</keyword>
<dbReference type="GO" id="GO:0016020">
    <property type="term" value="C:membrane"/>
    <property type="evidence" value="ECO:0007669"/>
    <property type="project" value="UniProtKB-SubCell"/>
</dbReference>
<reference evidence="7 8" key="1">
    <citation type="submission" date="2016-10" db="EMBL/GenBank/DDBJ databases">
        <authorList>
            <person name="de Groot N.N."/>
        </authorList>
    </citation>
    <scope>NUCLEOTIDE SEQUENCE [LARGE SCALE GENOMIC DNA]</scope>
    <source>
        <strain evidence="7 8">Vu-144</strain>
    </source>
</reference>
<dbReference type="GO" id="GO:0055085">
    <property type="term" value="P:transmembrane transport"/>
    <property type="evidence" value="ECO:0007669"/>
    <property type="project" value="InterPro"/>
</dbReference>
<evidence type="ECO:0000256" key="2">
    <source>
        <dbReference type="ARBA" id="ARBA00022692"/>
    </source>
</evidence>
<dbReference type="InterPro" id="IPR011547">
    <property type="entry name" value="SLC26A/SulP_dom"/>
</dbReference>
<feature type="domain" description="SLC26A/SulP transporter" evidence="6">
    <location>
        <begin position="21"/>
        <end position="403"/>
    </location>
</feature>
<keyword evidence="4 5" id="KW-0472">Membrane</keyword>
<evidence type="ECO:0000313" key="7">
    <source>
        <dbReference type="EMBL" id="SEA58087.1"/>
    </source>
</evidence>
<dbReference type="InterPro" id="IPR001902">
    <property type="entry name" value="SLC26A/SulP_fam"/>
</dbReference>
<dbReference type="Proteomes" id="UP000199041">
    <property type="component" value="Unassembled WGS sequence"/>
</dbReference>
<organism evidence="7 8">
    <name type="scientific">Arachidicoccus rhizosphaerae</name>
    <dbReference type="NCBI Taxonomy" id="551991"/>
    <lineage>
        <taxon>Bacteria</taxon>
        <taxon>Pseudomonadati</taxon>
        <taxon>Bacteroidota</taxon>
        <taxon>Chitinophagia</taxon>
        <taxon>Chitinophagales</taxon>
        <taxon>Chitinophagaceae</taxon>
        <taxon>Arachidicoccus</taxon>
    </lineage>
</organism>
<feature type="transmembrane region" description="Helical" evidence="5">
    <location>
        <begin position="25"/>
        <end position="43"/>
    </location>
</feature>
<dbReference type="EMBL" id="FNQY01000030">
    <property type="protein sequence ID" value="SEA58087.1"/>
    <property type="molecule type" value="Genomic_DNA"/>
</dbReference>
<keyword evidence="2 5" id="KW-0812">Transmembrane</keyword>
<dbReference type="STRING" id="551991.SAMN05192529_13027"/>
<dbReference type="PANTHER" id="PTHR11814">
    <property type="entry name" value="SULFATE TRANSPORTER"/>
    <property type="match status" value="1"/>
</dbReference>
<evidence type="ECO:0000256" key="4">
    <source>
        <dbReference type="ARBA" id="ARBA00023136"/>
    </source>
</evidence>
<feature type="transmembrane region" description="Helical" evidence="5">
    <location>
        <begin position="308"/>
        <end position="327"/>
    </location>
</feature>
<sequence length="562" mass="60086">MTKYSSSSTTNTHKPARSSFLKKDLIAGLIVFLIALPLCLGIAQASNVPLFAGIVSGIIGGIIIGMLSGSTFSVSGPAAGLVAIIIGAMEDLGAFEILLCATLLAGVFQLLLGFAKAGTFANFFPSSVIEGMLAGIGLTIIFKQLPDAVGFHGELPFLQDAERGINFSMLSGITDNLHFGAVIISVICLAILILWQTNIPGKAKVIPAGLLVVLIGTGLHLAFQSSAQALALQDKYLVHLSIPSSFKDFLGQFTTPDFSGFLNPQVWRYGAVIAVVASIETLLCIEATDKLDPLKRSTSGNRELKAQGIGNILSGLIGGLPITSVIVRSSANLNSGAKSRLSTIVHGALLLICVATIPAILNLIPKAALAAILIFTGYRLARPSIFRHMYKVGPTEFIPFVVTAIAVAVPFLGLLKGVALGFVINIFYLLRGNMRIPYYYQRIQSKNGDAITLKLAEEVSFLNKGSIKKTLDAFAPDSTIIIDATRSAYIDYDVLEVIREFHDVKAKEKNIQVSLVGFKNSYRIPEGSEVNYLMNEISQDKAAKRSSGKHTKLLEELKMASV</sequence>
<dbReference type="AlphaFoldDB" id="A0A1H4CCH0"/>
<evidence type="ECO:0000259" key="6">
    <source>
        <dbReference type="Pfam" id="PF00916"/>
    </source>
</evidence>
<feature type="transmembrane region" description="Helical" evidence="5">
    <location>
        <begin position="347"/>
        <end position="376"/>
    </location>
</feature>
<dbReference type="Pfam" id="PF00916">
    <property type="entry name" value="Sulfate_transp"/>
    <property type="match status" value="1"/>
</dbReference>
<feature type="transmembrane region" description="Helical" evidence="5">
    <location>
        <begin position="205"/>
        <end position="223"/>
    </location>
</feature>
<proteinExistence type="predicted"/>
<evidence type="ECO:0000256" key="5">
    <source>
        <dbReference type="SAM" id="Phobius"/>
    </source>
</evidence>
<protein>
    <submittedName>
        <fullName evidence="7">Sulfate permease, MFS superfamily</fullName>
    </submittedName>
</protein>
<comment type="subcellular location">
    <subcellularLocation>
        <location evidence="1">Membrane</location>
        <topology evidence="1">Multi-pass membrane protein</topology>
    </subcellularLocation>
</comment>